<dbReference type="GO" id="GO:0050770">
    <property type="term" value="P:regulation of axonogenesis"/>
    <property type="evidence" value="ECO:0007669"/>
    <property type="project" value="TreeGrafter"/>
</dbReference>
<dbReference type="InterPro" id="IPR008271">
    <property type="entry name" value="Ser/Thr_kinase_AS"/>
</dbReference>
<accession>A0A7K8WD45</accession>
<reference evidence="2 3" key="1">
    <citation type="submission" date="2019-09" db="EMBL/GenBank/DDBJ databases">
        <title>Bird 10,000 Genomes (B10K) Project - Family phase.</title>
        <authorList>
            <person name="Zhang G."/>
        </authorList>
    </citation>
    <scope>NUCLEOTIDE SEQUENCE [LARGE SCALE GENOMIC DNA]</scope>
    <source>
        <strain evidence="2">B10K-DU-001-03</strain>
        <tissue evidence="2">Muscle</tissue>
    </source>
</reference>
<dbReference type="GO" id="GO:0032956">
    <property type="term" value="P:regulation of actin cytoskeleton organization"/>
    <property type="evidence" value="ECO:0007669"/>
    <property type="project" value="TreeGrafter"/>
</dbReference>
<sequence>LQAWDFLHSNQMIHRDIKNTNILLEMDRSVKLDDLGMCAHLTPEQSKQSSVGGTAHWMAPEYVAKVYSPKVNIWSFGKMGTEMVEEPPY</sequence>
<dbReference type="PANTHER" id="PTHR48015:SF30">
    <property type="entry name" value="SERINE_THREONINE-PROTEIN KINASE PAK 3"/>
    <property type="match status" value="1"/>
</dbReference>
<dbReference type="PANTHER" id="PTHR48015">
    <property type="entry name" value="SERINE/THREONINE-PROTEIN KINASE TAO"/>
    <property type="match status" value="1"/>
</dbReference>
<dbReference type="OrthoDB" id="2914378at2759"/>
<dbReference type="GO" id="GO:0004674">
    <property type="term" value="F:protein serine/threonine kinase activity"/>
    <property type="evidence" value="ECO:0007669"/>
    <property type="project" value="TreeGrafter"/>
</dbReference>
<dbReference type="EMBL" id="VWZF01003328">
    <property type="protein sequence ID" value="NXF76527.1"/>
    <property type="molecule type" value="Genomic_DNA"/>
</dbReference>
<dbReference type="GO" id="GO:0043408">
    <property type="term" value="P:regulation of MAPK cascade"/>
    <property type="evidence" value="ECO:0007669"/>
    <property type="project" value="TreeGrafter"/>
</dbReference>
<dbReference type="Pfam" id="PF00069">
    <property type="entry name" value="Pkinase"/>
    <property type="match status" value="1"/>
</dbReference>
<dbReference type="InterPro" id="IPR000719">
    <property type="entry name" value="Prot_kinase_dom"/>
</dbReference>
<feature type="non-terminal residue" evidence="2">
    <location>
        <position position="89"/>
    </location>
</feature>
<protein>
    <submittedName>
        <fullName evidence="2">PAK3 kinase</fullName>
    </submittedName>
</protein>
<organism evidence="2 3">
    <name type="scientific">Sclerurus mexicanus</name>
    <name type="common">tawny-throated leaftosser</name>
    <dbReference type="NCBI Taxonomy" id="265632"/>
    <lineage>
        <taxon>Eukaryota</taxon>
        <taxon>Metazoa</taxon>
        <taxon>Chordata</taxon>
        <taxon>Craniata</taxon>
        <taxon>Vertebrata</taxon>
        <taxon>Euteleostomi</taxon>
        <taxon>Archelosauria</taxon>
        <taxon>Archosauria</taxon>
        <taxon>Dinosauria</taxon>
        <taxon>Saurischia</taxon>
        <taxon>Theropoda</taxon>
        <taxon>Coelurosauria</taxon>
        <taxon>Aves</taxon>
        <taxon>Neognathae</taxon>
        <taxon>Neoaves</taxon>
        <taxon>Telluraves</taxon>
        <taxon>Australaves</taxon>
        <taxon>Passeriformes</taxon>
        <taxon>Furnariidae</taxon>
        <taxon>Sclerurus</taxon>
    </lineage>
</organism>
<name>A0A7K8WD45_9FURN</name>
<dbReference type="AlphaFoldDB" id="A0A7K8WD45"/>
<evidence type="ECO:0000313" key="3">
    <source>
        <dbReference type="Proteomes" id="UP000588334"/>
    </source>
</evidence>
<dbReference type="Proteomes" id="UP000588334">
    <property type="component" value="Unassembled WGS sequence"/>
</dbReference>
<dbReference type="InterPro" id="IPR050285">
    <property type="entry name" value="STE20_Ser/Thr_kinase"/>
</dbReference>
<gene>
    <name evidence="2" type="primary">Pak3_3</name>
    <name evidence="2" type="ORF">SCLMEX_R11086</name>
</gene>
<dbReference type="GO" id="GO:0005524">
    <property type="term" value="F:ATP binding"/>
    <property type="evidence" value="ECO:0007669"/>
    <property type="project" value="InterPro"/>
</dbReference>
<dbReference type="GO" id="GO:0005737">
    <property type="term" value="C:cytoplasm"/>
    <property type="evidence" value="ECO:0007669"/>
    <property type="project" value="TreeGrafter"/>
</dbReference>
<proteinExistence type="predicted"/>
<keyword evidence="2" id="KW-0808">Transferase</keyword>
<dbReference type="PROSITE" id="PS50011">
    <property type="entry name" value="PROTEIN_KINASE_DOM"/>
    <property type="match status" value="1"/>
</dbReference>
<dbReference type="InterPro" id="IPR011009">
    <property type="entry name" value="Kinase-like_dom_sf"/>
</dbReference>
<keyword evidence="2" id="KW-0418">Kinase</keyword>
<comment type="caution">
    <text evidence="2">The sequence shown here is derived from an EMBL/GenBank/DDBJ whole genome shotgun (WGS) entry which is preliminary data.</text>
</comment>
<dbReference type="Gene3D" id="1.10.510.10">
    <property type="entry name" value="Transferase(Phosphotransferase) domain 1"/>
    <property type="match status" value="1"/>
</dbReference>
<feature type="non-terminal residue" evidence="2">
    <location>
        <position position="1"/>
    </location>
</feature>
<dbReference type="PROSITE" id="PS00108">
    <property type="entry name" value="PROTEIN_KINASE_ST"/>
    <property type="match status" value="1"/>
</dbReference>
<evidence type="ECO:0000313" key="2">
    <source>
        <dbReference type="EMBL" id="NXF76527.1"/>
    </source>
</evidence>
<dbReference type="GO" id="GO:0035556">
    <property type="term" value="P:intracellular signal transduction"/>
    <property type="evidence" value="ECO:0007669"/>
    <property type="project" value="TreeGrafter"/>
</dbReference>
<dbReference type="SUPFAM" id="SSF56112">
    <property type="entry name" value="Protein kinase-like (PK-like)"/>
    <property type="match status" value="1"/>
</dbReference>
<evidence type="ECO:0000259" key="1">
    <source>
        <dbReference type="PROSITE" id="PS50011"/>
    </source>
</evidence>
<keyword evidence="3" id="KW-1185">Reference proteome</keyword>
<feature type="domain" description="Protein kinase" evidence="1">
    <location>
        <begin position="1"/>
        <end position="89"/>
    </location>
</feature>